<comment type="caution">
    <text evidence="4">The sequence shown here is derived from an EMBL/GenBank/DDBJ whole genome shotgun (WGS) entry which is preliminary data.</text>
</comment>
<keyword evidence="5" id="KW-1185">Reference proteome</keyword>
<dbReference type="InterPro" id="IPR052894">
    <property type="entry name" value="AsmA-related"/>
</dbReference>
<keyword evidence="2" id="KW-1133">Transmembrane helix</keyword>
<dbReference type="InterPro" id="IPR007844">
    <property type="entry name" value="AsmA"/>
</dbReference>
<dbReference type="InterPro" id="IPR017023">
    <property type="entry name" value="UCP034039"/>
</dbReference>
<dbReference type="PANTHER" id="PTHR30441">
    <property type="entry name" value="DUF748 DOMAIN-CONTAINING PROTEIN"/>
    <property type="match status" value="1"/>
</dbReference>
<evidence type="ECO:0000313" key="5">
    <source>
        <dbReference type="Proteomes" id="UP000295097"/>
    </source>
</evidence>
<evidence type="ECO:0000256" key="2">
    <source>
        <dbReference type="SAM" id="Phobius"/>
    </source>
</evidence>
<accession>A0A4R3NWJ5</accession>
<reference evidence="4 5" key="1">
    <citation type="submission" date="2019-03" db="EMBL/GenBank/DDBJ databases">
        <title>Freshwater and sediment microbial communities from various areas in North America, analyzing microbe dynamics in response to fracking.</title>
        <authorList>
            <person name="Lamendella R."/>
        </authorList>
    </citation>
    <scope>NUCLEOTIDE SEQUENCE [LARGE SCALE GENOMIC DNA]</scope>
    <source>
        <strain evidence="4 5">175.2</strain>
    </source>
</reference>
<dbReference type="Proteomes" id="UP000295097">
    <property type="component" value="Unassembled WGS sequence"/>
</dbReference>
<dbReference type="GO" id="GO:0090313">
    <property type="term" value="P:regulation of protein targeting to membrane"/>
    <property type="evidence" value="ECO:0007669"/>
    <property type="project" value="TreeGrafter"/>
</dbReference>
<dbReference type="PIRSF" id="PIRSF034039">
    <property type="entry name" value="UCP034039"/>
    <property type="match status" value="1"/>
</dbReference>
<name>A0A4R3NWJ5_9HYPH</name>
<evidence type="ECO:0000259" key="3">
    <source>
        <dbReference type="Pfam" id="PF05170"/>
    </source>
</evidence>
<keyword evidence="2" id="KW-0472">Membrane</keyword>
<feature type="transmembrane region" description="Helical" evidence="2">
    <location>
        <begin position="7"/>
        <end position="27"/>
    </location>
</feature>
<evidence type="ECO:0000256" key="1">
    <source>
        <dbReference type="SAM" id="MobiDB-lite"/>
    </source>
</evidence>
<gene>
    <name evidence="4" type="ORF">EDC90_1003189</name>
</gene>
<dbReference type="RefSeq" id="WP_132308675.1">
    <property type="nucleotide sequence ID" value="NZ_SMAR01000003.1"/>
</dbReference>
<feature type="region of interest" description="Disordered" evidence="1">
    <location>
        <begin position="1153"/>
        <end position="1209"/>
    </location>
</feature>
<protein>
    <submittedName>
        <fullName evidence="4">AsmA-like protein</fullName>
    </submittedName>
</protein>
<dbReference type="GO" id="GO:0005886">
    <property type="term" value="C:plasma membrane"/>
    <property type="evidence" value="ECO:0007669"/>
    <property type="project" value="TreeGrafter"/>
</dbReference>
<sequence length="1209" mass="128759">MLGRILVFFGGLLVLVLFAALLVPYFIDWSHFRQEFETQASRVLGKKVEVIGNVDVRILPFPSVTMHDVRVGQSRNGDALAVASAFSMDAELAPLLSGEIRIFKMALDQPVLNLTLDESGALDWTRTGNAAFQPRKVVFEDVTINDGTVRLLDSASGREHSIADLNASLAAGSIKGPWRVDGEAALDGHPGRFSVLTGQPDAATGSMRLRINLEPTEWPVASTLEGDVALNDEKPVYTGDFRFRMLASDVAEDGANRIPPPRSTGRFEMTNERFGIPEYRLEIGTRADPYVISGEASFDTRPGGTFLLTANGQQFNVERLSEYAIDTKKGRVSAESARQRLDMLTGFLRGLPIPQMPGQVTFRLPALVAGDTTIRDVVLDAEPDGDGWQINSGSAVLPGRTQVEALGRLDFSNSNDVGFSGSLLVASRQPTGLSKWLTGKVGPEIRDLTRAGFSADVRLTRDEQQFSNLQIVAGEGVLDGSLLLTGGAGRSPAMELDLQGNVIDYATLKALAALMVGDDLDGALANHEISAELKADTLNAFGISADDVDAAVTFNRGALSVEHLSVGDLAGAKLTASGQGSPSASGALSGSLKVGISAEGISGFVAMLQQHVPAHPVLAMLDRNAMWFRNTDVTGDLAFDNNGGGSLVFRGSANDSRLTGSFSLGGMSASSELSGQLQISNPDAAIVFGQAGLSPLPIPAPAGGQLSLSLEKQSGDPETSVSLRANSGDTRFTAEGKGRLSAAGFLDGHYDVSLSSPDIEPYLAMNALAVPGTAFGLPVKLNAALDVSPASFAVSRIEGRLDDNAVSGRLNWLRGEPVPRLNGVLSLDHLDLAWLMESVFGPGFDDSENGLSETPFGSAYFDTAEADIDVQAGQFDTGLFDPVSGMSGMVELRGGALALNELAGRWLDGKLTGNMRFGNTDGDGYFQSSLNLTAATLPEGQWSSGGEPVAEGRFDLGLVLETTARTPAGLVSRASGSGMLNLTDLKVHGLNLSFGDELLDWANDQGTDIDNAVIAEKLPSLIFQNADLSVGDVGVPFSISDGRFQARNILVDLPQASFYGAASTELSTLESEATLQATLKLEDEDGIGSSAGFTIGFNGPLADPERSLDLTEMNNYLALRAVERERARVERLQADILEKQRLRRESALYRYRESERQLEREREEAERRRLEDENHQTDEQAVNGASGGDALIESILKSMPEIGQPAEMQ</sequence>
<evidence type="ECO:0000313" key="4">
    <source>
        <dbReference type="EMBL" id="TCT43178.1"/>
    </source>
</evidence>
<dbReference type="OrthoDB" id="9816380at2"/>
<feature type="compositionally biased region" description="Basic and acidic residues" evidence="1">
    <location>
        <begin position="1153"/>
        <end position="1178"/>
    </location>
</feature>
<dbReference type="AlphaFoldDB" id="A0A4R3NWJ5"/>
<keyword evidence="2" id="KW-0812">Transmembrane</keyword>
<organism evidence="4 5">
    <name type="scientific">Martelella mediterranea</name>
    <dbReference type="NCBI Taxonomy" id="293089"/>
    <lineage>
        <taxon>Bacteria</taxon>
        <taxon>Pseudomonadati</taxon>
        <taxon>Pseudomonadota</taxon>
        <taxon>Alphaproteobacteria</taxon>
        <taxon>Hyphomicrobiales</taxon>
        <taxon>Aurantimonadaceae</taxon>
        <taxon>Martelella</taxon>
    </lineage>
</organism>
<dbReference type="PANTHER" id="PTHR30441:SF4">
    <property type="entry name" value="PROTEIN ASMA"/>
    <property type="match status" value="1"/>
</dbReference>
<dbReference type="Pfam" id="PF05170">
    <property type="entry name" value="AsmA"/>
    <property type="match status" value="1"/>
</dbReference>
<proteinExistence type="predicted"/>
<feature type="domain" description="AsmA" evidence="3">
    <location>
        <begin position="6"/>
        <end position="169"/>
    </location>
</feature>
<dbReference type="EMBL" id="SMAR01000003">
    <property type="protein sequence ID" value="TCT43178.1"/>
    <property type="molecule type" value="Genomic_DNA"/>
</dbReference>